<protein>
    <submittedName>
        <fullName evidence="2">Uncharacterized protein</fullName>
    </submittedName>
</protein>
<accession>A0A8D2IFM6</accession>
<proteinExistence type="predicted"/>
<name>A0A8D2IFM6_UROPR</name>
<dbReference type="GeneTree" id="ENSGT00900000143205"/>
<feature type="region of interest" description="Disordered" evidence="1">
    <location>
        <begin position="67"/>
        <end position="106"/>
    </location>
</feature>
<evidence type="ECO:0000256" key="1">
    <source>
        <dbReference type="SAM" id="MobiDB-lite"/>
    </source>
</evidence>
<sequence>MTSNGCKLSFGGNKNVLNFRILHSIPCGSALCAIDSMVPDIAVGIKRSNELFSTCVTNGPFIMSSNSASAANGNDNKKFKGDSRSLGQPEPGESNTPKPLYSFRRL</sequence>
<organism evidence="2 3">
    <name type="scientific">Urocitellus parryii</name>
    <name type="common">Arctic ground squirrel</name>
    <name type="synonym">Spermophilus parryii</name>
    <dbReference type="NCBI Taxonomy" id="9999"/>
    <lineage>
        <taxon>Eukaryota</taxon>
        <taxon>Metazoa</taxon>
        <taxon>Chordata</taxon>
        <taxon>Craniata</taxon>
        <taxon>Vertebrata</taxon>
        <taxon>Euteleostomi</taxon>
        <taxon>Mammalia</taxon>
        <taxon>Eutheria</taxon>
        <taxon>Euarchontoglires</taxon>
        <taxon>Glires</taxon>
        <taxon>Rodentia</taxon>
        <taxon>Sciuromorpha</taxon>
        <taxon>Sciuridae</taxon>
        <taxon>Xerinae</taxon>
        <taxon>Marmotini</taxon>
        <taxon>Urocitellus</taxon>
    </lineage>
</organism>
<dbReference type="Ensembl" id="ENSUPAT00010028967.1">
    <property type="protein sequence ID" value="ENSUPAP00010025457.1"/>
    <property type="gene ID" value="ENSUPAG00010020136.1"/>
</dbReference>
<dbReference type="Proteomes" id="UP000694417">
    <property type="component" value="Unplaced"/>
</dbReference>
<keyword evidence="3" id="KW-1185">Reference proteome</keyword>
<reference evidence="2" key="1">
    <citation type="submission" date="2025-08" db="UniProtKB">
        <authorList>
            <consortium name="Ensembl"/>
        </authorList>
    </citation>
    <scope>IDENTIFICATION</scope>
</reference>
<reference evidence="2" key="2">
    <citation type="submission" date="2025-09" db="UniProtKB">
        <authorList>
            <consortium name="Ensembl"/>
        </authorList>
    </citation>
    <scope>IDENTIFICATION</scope>
</reference>
<evidence type="ECO:0000313" key="3">
    <source>
        <dbReference type="Proteomes" id="UP000694417"/>
    </source>
</evidence>
<evidence type="ECO:0000313" key="2">
    <source>
        <dbReference type="Ensembl" id="ENSUPAP00010025457.1"/>
    </source>
</evidence>
<dbReference type="AlphaFoldDB" id="A0A8D2IFM6"/>